<dbReference type="Proteomes" id="UP000271626">
    <property type="component" value="Chromosome"/>
</dbReference>
<evidence type="ECO:0000313" key="2">
    <source>
        <dbReference type="Proteomes" id="UP000271626"/>
    </source>
</evidence>
<organism evidence="1 2">
    <name type="scientific">Tsukamurella paurometabola</name>
    <name type="common">Corynebacterium paurometabolum</name>
    <dbReference type="NCBI Taxonomy" id="2061"/>
    <lineage>
        <taxon>Bacteria</taxon>
        <taxon>Bacillati</taxon>
        <taxon>Actinomycetota</taxon>
        <taxon>Actinomycetes</taxon>
        <taxon>Mycobacteriales</taxon>
        <taxon>Tsukamurellaceae</taxon>
        <taxon>Tsukamurella</taxon>
    </lineage>
</organism>
<proteinExistence type="predicted"/>
<evidence type="ECO:0000313" key="1">
    <source>
        <dbReference type="EMBL" id="VDR40409.1"/>
    </source>
</evidence>
<gene>
    <name evidence="1" type="ORF">NCTC10741_03567</name>
</gene>
<accession>A0A3P8K4Z2</accession>
<protein>
    <submittedName>
        <fullName evidence="1">Uncharacterized protein</fullName>
    </submittedName>
</protein>
<dbReference type="AlphaFoldDB" id="A0A3P8K4Z2"/>
<reference evidence="1 2" key="1">
    <citation type="submission" date="2018-12" db="EMBL/GenBank/DDBJ databases">
        <authorList>
            <consortium name="Pathogen Informatics"/>
        </authorList>
    </citation>
    <scope>NUCLEOTIDE SEQUENCE [LARGE SCALE GENOMIC DNA]</scope>
    <source>
        <strain evidence="1 2">NCTC10741</strain>
    </source>
</reference>
<sequence>MKTNRFKLTKELEVAATRWRYQRRALPEAKQFADEAVELAAAIEGGKGGQPVPRIAAALDRWRLAILAAHVDEIGTARGKRVAALLAEIRELERVTIGTPDRAAEFAPTVPDSEVI</sequence>
<dbReference type="EMBL" id="LR131273">
    <property type="protein sequence ID" value="VDR40409.1"/>
    <property type="molecule type" value="Genomic_DNA"/>
</dbReference>
<name>A0A3P8K4Z2_TSUPA</name>
<dbReference type="RefSeq" id="WP_126197396.1">
    <property type="nucleotide sequence ID" value="NZ_CP085954.1"/>
</dbReference>